<evidence type="ECO:0000313" key="1">
    <source>
        <dbReference type="EMBL" id="WVZ17753.1"/>
    </source>
</evidence>
<keyword evidence="2" id="KW-1185">Reference proteome</keyword>
<proteinExistence type="predicted"/>
<sequence length="197" mass="21949">MINRYSHHQPIGVASWEFPNQYVIEPTDGSSSGSYLSVSRKDGSIKLIDEISESNTIRVPKIFTIYGVAGMLRLLEGNLVVDGSVRRLERDCLSSSNIVNKFPVLGGCSKCLHSLYSKRWIDLTSLNMMKPIKISSHLTLSSSDSMIEKLTQKRLFSGTSESPAIDCKQAKAGIADEETERDETVYDFVLVKQCYDS</sequence>
<dbReference type="EMBL" id="CP144698">
    <property type="protein sequence ID" value="WVZ17753.1"/>
    <property type="molecule type" value="Genomic_DNA"/>
</dbReference>
<gene>
    <name evidence="1" type="ORF">V8G54_010735</name>
</gene>
<dbReference type="Proteomes" id="UP001374535">
    <property type="component" value="Chromosome 3"/>
</dbReference>
<organism evidence="1 2">
    <name type="scientific">Vigna mungo</name>
    <name type="common">Black gram</name>
    <name type="synonym">Phaseolus mungo</name>
    <dbReference type="NCBI Taxonomy" id="3915"/>
    <lineage>
        <taxon>Eukaryota</taxon>
        <taxon>Viridiplantae</taxon>
        <taxon>Streptophyta</taxon>
        <taxon>Embryophyta</taxon>
        <taxon>Tracheophyta</taxon>
        <taxon>Spermatophyta</taxon>
        <taxon>Magnoliopsida</taxon>
        <taxon>eudicotyledons</taxon>
        <taxon>Gunneridae</taxon>
        <taxon>Pentapetalae</taxon>
        <taxon>rosids</taxon>
        <taxon>fabids</taxon>
        <taxon>Fabales</taxon>
        <taxon>Fabaceae</taxon>
        <taxon>Papilionoideae</taxon>
        <taxon>50 kb inversion clade</taxon>
        <taxon>NPAAA clade</taxon>
        <taxon>indigoferoid/millettioid clade</taxon>
        <taxon>Phaseoleae</taxon>
        <taxon>Vigna</taxon>
    </lineage>
</organism>
<evidence type="ECO:0000313" key="2">
    <source>
        <dbReference type="Proteomes" id="UP001374535"/>
    </source>
</evidence>
<protein>
    <submittedName>
        <fullName evidence="1">Uncharacterized protein</fullName>
    </submittedName>
</protein>
<accession>A0AAQ3P0M9</accession>
<name>A0AAQ3P0M9_VIGMU</name>
<dbReference type="AlphaFoldDB" id="A0AAQ3P0M9"/>
<reference evidence="1 2" key="1">
    <citation type="journal article" date="2023" name="Life. Sci Alliance">
        <title>Evolutionary insights into 3D genome organization and epigenetic landscape of Vigna mungo.</title>
        <authorList>
            <person name="Junaid A."/>
            <person name="Singh B."/>
            <person name="Bhatia S."/>
        </authorList>
    </citation>
    <scope>NUCLEOTIDE SEQUENCE [LARGE SCALE GENOMIC DNA]</scope>
    <source>
        <strain evidence="1">Urdbean</strain>
    </source>
</reference>